<feature type="region of interest" description="Disordered" evidence="10">
    <location>
        <begin position="85"/>
        <end position="104"/>
    </location>
</feature>
<evidence type="ECO:0000256" key="11">
    <source>
        <dbReference type="SAM" id="Phobius"/>
    </source>
</evidence>
<evidence type="ECO:0000256" key="7">
    <source>
        <dbReference type="ARBA" id="ARBA00022777"/>
    </source>
</evidence>
<keyword evidence="6 11" id="KW-0812">Transmembrane</keyword>
<evidence type="ECO:0000256" key="2">
    <source>
        <dbReference type="ARBA" id="ARBA00004236"/>
    </source>
</evidence>
<dbReference type="InterPro" id="IPR050428">
    <property type="entry name" value="TCS_sensor_his_kinase"/>
</dbReference>
<dbReference type="GO" id="GO:0000155">
    <property type="term" value="F:phosphorelay sensor kinase activity"/>
    <property type="evidence" value="ECO:0007669"/>
    <property type="project" value="InterPro"/>
</dbReference>
<dbReference type="SMART" id="SM00388">
    <property type="entry name" value="HisKA"/>
    <property type="match status" value="1"/>
</dbReference>
<dbReference type="Proteomes" id="UP000628079">
    <property type="component" value="Unassembled WGS sequence"/>
</dbReference>
<dbReference type="PANTHER" id="PTHR45436">
    <property type="entry name" value="SENSOR HISTIDINE KINASE YKOH"/>
    <property type="match status" value="1"/>
</dbReference>
<feature type="domain" description="HAMP" evidence="12">
    <location>
        <begin position="153"/>
        <end position="205"/>
    </location>
</feature>
<reference evidence="13" key="2">
    <citation type="submission" date="2020-09" db="EMBL/GenBank/DDBJ databases">
        <authorList>
            <person name="Sun Q."/>
            <person name="Zhou Y."/>
        </authorList>
    </citation>
    <scope>NUCLEOTIDE SEQUENCE</scope>
    <source>
        <strain evidence="13">CGMCC 1.10749</strain>
    </source>
</reference>
<dbReference type="SMART" id="SM00304">
    <property type="entry name" value="HAMP"/>
    <property type="match status" value="2"/>
</dbReference>
<dbReference type="PANTHER" id="PTHR45436:SF5">
    <property type="entry name" value="SENSOR HISTIDINE KINASE TRCS"/>
    <property type="match status" value="1"/>
</dbReference>
<proteinExistence type="predicted"/>
<evidence type="ECO:0000256" key="4">
    <source>
        <dbReference type="ARBA" id="ARBA00022553"/>
    </source>
</evidence>
<dbReference type="RefSeq" id="WP_035945293.1">
    <property type="nucleotide sequence ID" value="NZ_BMEA01000002.1"/>
</dbReference>
<sequence>MRERLVAVLVGLTVAVIALYGIPRAYFVGDLVRDSEVRSVERSADLISQLLAERQNSTAPGAVTEGSLEPLIGPDEAVEYVSPSGATTVAGDSGSTGPSDLSATRPLAGGGRLTVWRSGAVVEDRISDAVLPLVLLGVGLLVAAAVVGAWLARRLSRPFTELATVAEEIGRGRFDVEVPHYSVPEAEAIGDALRRGGAQLDMLLQRERDLAVNASHELRTPIAALRLELEDLSMWPETPPAVADELRRYIPELKRLSAAVTQYLDTAREQRRSDVGLDG</sequence>
<evidence type="ECO:0000256" key="6">
    <source>
        <dbReference type="ARBA" id="ARBA00022692"/>
    </source>
</evidence>
<dbReference type="InterPro" id="IPR036097">
    <property type="entry name" value="HisK_dim/P_sf"/>
</dbReference>
<dbReference type="AlphaFoldDB" id="A0A8H9FUB6"/>
<dbReference type="EC" id="2.7.13.3" evidence="3"/>
<dbReference type="Pfam" id="PF00512">
    <property type="entry name" value="HisKA"/>
    <property type="match status" value="1"/>
</dbReference>
<comment type="subcellular location">
    <subcellularLocation>
        <location evidence="2">Cell membrane</location>
    </subcellularLocation>
</comment>
<dbReference type="EMBL" id="BMEA01000002">
    <property type="protein sequence ID" value="GGB81306.1"/>
    <property type="molecule type" value="Genomic_DNA"/>
</dbReference>
<gene>
    <name evidence="13" type="ORF">GCM10011314_21140</name>
</gene>
<reference evidence="13" key="1">
    <citation type="journal article" date="2014" name="Int. J. Syst. Evol. Microbiol.">
        <title>Complete genome sequence of Corynebacterium casei LMG S-19264T (=DSM 44701T), isolated from a smear-ripened cheese.</title>
        <authorList>
            <consortium name="US DOE Joint Genome Institute (JGI-PGF)"/>
            <person name="Walter F."/>
            <person name="Albersmeier A."/>
            <person name="Kalinowski J."/>
            <person name="Ruckert C."/>
        </authorList>
    </citation>
    <scope>NUCLEOTIDE SEQUENCE</scope>
    <source>
        <strain evidence="13">CGMCC 1.10749</strain>
    </source>
</reference>
<dbReference type="InterPro" id="IPR003661">
    <property type="entry name" value="HisK_dim/P_dom"/>
</dbReference>
<keyword evidence="4" id="KW-0597">Phosphoprotein</keyword>
<evidence type="ECO:0000256" key="9">
    <source>
        <dbReference type="ARBA" id="ARBA00023012"/>
    </source>
</evidence>
<evidence type="ECO:0000256" key="8">
    <source>
        <dbReference type="ARBA" id="ARBA00022989"/>
    </source>
</evidence>
<dbReference type="SUPFAM" id="SSF47384">
    <property type="entry name" value="Homodimeric domain of signal transducing histidine kinase"/>
    <property type="match status" value="1"/>
</dbReference>
<keyword evidence="9" id="KW-0902">Two-component regulatory system</keyword>
<feature type="transmembrane region" description="Helical" evidence="11">
    <location>
        <begin position="129"/>
        <end position="152"/>
    </location>
</feature>
<dbReference type="GO" id="GO:0005886">
    <property type="term" value="C:plasma membrane"/>
    <property type="evidence" value="ECO:0007669"/>
    <property type="project" value="UniProtKB-SubCell"/>
</dbReference>
<evidence type="ECO:0000256" key="1">
    <source>
        <dbReference type="ARBA" id="ARBA00000085"/>
    </source>
</evidence>
<comment type="caution">
    <text evidence="13">The sequence shown here is derived from an EMBL/GenBank/DDBJ whole genome shotgun (WGS) entry which is preliminary data.</text>
</comment>
<accession>A0A8H9FUB6</accession>
<evidence type="ECO:0000256" key="5">
    <source>
        <dbReference type="ARBA" id="ARBA00022679"/>
    </source>
</evidence>
<evidence type="ECO:0000313" key="13">
    <source>
        <dbReference type="EMBL" id="GGB81306.1"/>
    </source>
</evidence>
<dbReference type="Pfam" id="PF00672">
    <property type="entry name" value="HAMP"/>
    <property type="match status" value="1"/>
</dbReference>
<dbReference type="Gene3D" id="1.10.287.130">
    <property type="match status" value="1"/>
</dbReference>
<name>A0A8H9FUB6_9MICO</name>
<evidence type="ECO:0000256" key="10">
    <source>
        <dbReference type="SAM" id="MobiDB-lite"/>
    </source>
</evidence>
<keyword evidence="11" id="KW-0472">Membrane</keyword>
<dbReference type="PROSITE" id="PS50885">
    <property type="entry name" value="HAMP"/>
    <property type="match status" value="1"/>
</dbReference>
<dbReference type="InterPro" id="IPR003660">
    <property type="entry name" value="HAMP_dom"/>
</dbReference>
<keyword evidence="7" id="KW-0418">Kinase</keyword>
<evidence type="ECO:0000259" key="12">
    <source>
        <dbReference type="PROSITE" id="PS50885"/>
    </source>
</evidence>
<organism evidence="13 14">
    <name type="scientific">Knoellia flava</name>
    <dbReference type="NCBI Taxonomy" id="913969"/>
    <lineage>
        <taxon>Bacteria</taxon>
        <taxon>Bacillati</taxon>
        <taxon>Actinomycetota</taxon>
        <taxon>Actinomycetes</taxon>
        <taxon>Micrococcales</taxon>
        <taxon>Intrasporangiaceae</taxon>
        <taxon>Knoellia</taxon>
    </lineage>
</organism>
<protein>
    <recommendedName>
        <fullName evidence="3">histidine kinase</fullName>
        <ecNumber evidence="3">2.7.13.3</ecNumber>
    </recommendedName>
</protein>
<feature type="compositionally biased region" description="Polar residues" evidence="10">
    <location>
        <begin position="93"/>
        <end position="102"/>
    </location>
</feature>
<comment type="catalytic activity">
    <reaction evidence="1">
        <text>ATP + protein L-histidine = ADP + protein N-phospho-L-histidine.</text>
        <dbReference type="EC" id="2.7.13.3"/>
    </reaction>
</comment>
<dbReference type="Gene3D" id="6.10.340.10">
    <property type="match status" value="1"/>
</dbReference>
<keyword evidence="5" id="KW-0808">Transferase</keyword>
<keyword evidence="8 11" id="KW-1133">Transmembrane helix</keyword>
<evidence type="ECO:0000313" key="14">
    <source>
        <dbReference type="Proteomes" id="UP000628079"/>
    </source>
</evidence>
<evidence type="ECO:0000256" key="3">
    <source>
        <dbReference type="ARBA" id="ARBA00012438"/>
    </source>
</evidence>
<dbReference type="CDD" id="cd00082">
    <property type="entry name" value="HisKA"/>
    <property type="match status" value="1"/>
</dbReference>